<gene>
    <name evidence="3" type="ORF">PPERSA_05553</name>
</gene>
<comment type="caution">
    <text evidence="3">The sequence shown here is derived from an EMBL/GenBank/DDBJ whole genome shotgun (WGS) entry which is preliminary data.</text>
</comment>
<dbReference type="SUPFAM" id="SSF56815">
    <property type="entry name" value="Sec1/munc18-like (SM) proteins"/>
    <property type="match status" value="1"/>
</dbReference>
<proteinExistence type="inferred from homology"/>
<dbReference type="Proteomes" id="UP000054937">
    <property type="component" value="Unassembled WGS sequence"/>
</dbReference>
<name>A0A0V0QTA2_PSEPJ</name>
<dbReference type="AlphaFoldDB" id="A0A0V0QTA2"/>
<dbReference type="OrthoDB" id="2228at2759"/>
<accession>A0A0V0QTA2</accession>
<dbReference type="EMBL" id="LDAU01000108">
    <property type="protein sequence ID" value="KRX05444.1"/>
    <property type="molecule type" value="Genomic_DNA"/>
</dbReference>
<evidence type="ECO:0000313" key="3">
    <source>
        <dbReference type="EMBL" id="KRX05444.1"/>
    </source>
</evidence>
<dbReference type="GO" id="GO:0016192">
    <property type="term" value="P:vesicle-mediated transport"/>
    <property type="evidence" value="ECO:0007669"/>
    <property type="project" value="InterPro"/>
</dbReference>
<dbReference type="Pfam" id="PF00995">
    <property type="entry name" value="Sec1"/>
    <property type="match status" value="1"/>
</dbReference>
<dbReference type="PANTHER" id="PTHR11679">
    <property type="entry name" value="VESICLE PROTEIN SORTING-ASSOCIATED"/>
    <property type="match status" value="1"/>
</dbReference>
<comment type="similarity">
    <text evidence="1">Belongs to the STXBP/unc-18/SEC1 family.</text>
</comment>
<dbReference type="InterPro" id="IPR043127">
    <property type="entry name" value="Sec-1-like_dom3a"/>
</dbReference>
<evidence type="ECO:0000313" key="4">
    <source>
        <dbReference type="Proteomes" id="UP000054937"/>
    </source>
</evidence>
<dbReference type="InterPro" id="IPR001619">
    <property type="entry name" value="Sec1-like"/>
</dbReference>
<evidence type="ECO:0000256" key="1">
    <source>
        <dbReference type="ARBA" id="ARBA00009884"/>
    </source>
</evidence>
<dbReference type="InterPro" id="IPR027482">
    <property type="entry name" value="Sec1-like_dom2"/>
</dbReference>
<keyword evidence="4" id="KW-1185">Reference proteome</keyword>
<protein>
    <submittedName>
        <fullName evidence="3">Sec1-like protein</fullName>
    </submittedName>
</protein>
<dbReference type="InParanoid" id="A0A0V0QTA2"/>
<dbReference type="InterPro" id="IPR036045">
    <property type="entry name" value="Sec1-like_sf"/>
</dbReference>
<sequence length="388" mass="45213">MIDLGKVNDIVWKKYKHKHIGEALEGIPEELNGFIQTNNAARMAQAKNGGEQNIEQIMAVLPSYQEFLQQFQMNIHLSEAISNKVMELNLKDIGELEQALCTGILNNGKQTSSQQLIQDFIQFSINQKFRSETDKLRVAILIFITLELNNKDANQIYNCLNQEQKQTINNLQWLGIQKQDPQNIQRTTKRVDQNIRRYAKRLLKNQKQDLCRHTPYIKLVFEQIFNEILQSENQQLNFQRLSLECININEKHNKPQFNQTVQESKNNQGTNKKPKQYQNNSDEDLDEEHEENKNLITKDTIKKQIQKLKQEENDSLSGKLGYNNSENLKNPKVIAFLVGGLTYPEIRILDNLSKEYKYESINFVMGGTQLLNQQQFIDSLNNMAHFQQ</sequence>
<organism evidence="3 4">
    <name type="scientific">Pseudocohnilembus persalinus</name>
    <name type="common">Ciliate</name>
    <dbReference type="NCBI Taxonomy" id="266149"/>
    <lineage>
        <taxon>Eukaryota</taxon>
        <taxon>Sar</taxon>
        <taxon>Alveolata</taxon>
        <taxon>Ciliophora</taxon>
        <taxon>Intramacronucleata</taxon>
        <taxon>Oligohymenophorea</taxon>
        <taxon>Scuticociliatia</taxon>
        <taxon>Philasterida</taxon>
        <taxon>Pseudocohnilembidae</taxon>
        <taxon>Pseudocohnilembus</taxon>
    </lineage>
</organism>
<dbReference type="Gene3D" id="1.25.40.60">
    <property type="match status" value="1"/>
</dbReference>
<feature type="region of interest" description="Disordered" evidence="2">
    <location>
        <begin position="262"/>
        <end position="298"/>
    </location>
</feature>
<dbReference type="Gene3D" id="3.40.50.1910">
    <property type="match status" value="1"/>
</dbReference>
<evidence type="ECO:0000256" key="2">
    <source>
        <dbReference type="SAM" id="MobiDB-lite"/>
    </source>
</evidence>
<dbReference type="Gene3D" id="3.90.830.10">
    <property type="entry name" value="Syntaxin Binding Protein 1, Chain A, domain 2"/>
    <property type="match status" value="1"/>
</dbReference>
<feature type="compositionally biased region" description="Polar residues" evidence="2">
    <location>
        <begin position="262"/>
        <end position="280"/>
    </location>
</feature>
<reference evidence="3 4" key="1">
    <citation type="journal article" date="2015" name="Sci. Rep.">
        <title>Genome of the facultative scuticociliatosis pathogen Pseudocohnilembus persalinus provides insight into its virulence through horizontal gene transfer.</title>
        <authorList>
            <person name="Xiong J."/>
            <person name="Wang G."/>
            <person name="Cheng J."/>
            <person name="Tian M."/>
            <person name="Pan X."/>
            <person name="Warren A."/>
            <person name="Jiang C."/>
            <person name="Yuan D."/>
            <person name="Miao W."/>
        </authorList>
    </citation>
    <scope>NUCLEOTIDE SEQUENCE [LARGE SCALE GENOMIC DNA]</scope>
    <source>
        <strain evidence="3">36N120E</strain>
    </source>
</reference>